<sequence length="59" mass="6888">MTYGNIPNYDTTLRDASSYQYGPNNAWMWVFTRRPGRRAPASSGRRNQLFLKDSLEFIV</sequence>
<name>A0A4Z2EXR4_9TELE</name>
<proteinExistence type="predicted"/>
<reference evidence="1 2" key="1">
    <citation type="submission" date="2019-03" db="EMBL/GenBank/DDBJ databases">
        <title>First draft genome of Liparis tanakae, snailfish: a comprehensive survey of snailfish specific genes.</title>
        <authorList>
            <person name="Kim W."/>
            <person name="Song I."/>
            <person name="Jeong J.-H."/>
            <person name="Kim D."/>
            <person name="Kim S."/>
            <person name="Ryu S."/>
            <person name="Song J.Y."/>
            <person name="Lee S.K."/>
        </authorList>
    </citation>
    <scope>NUCLEOTIDE SEQUENCE [LARGE SCALE GENOMIC DNA]</scope>
    <source>
        <tissue evidence="1">Muscle</tissue>
    </source>
</reference>
<keyword evidence="2" id="KW-1185">Reference proteome</keyword>
<accession>A0A4Z2EXR4</accession>
<dbReference type="Proteomes" id="UP000314294">
    <property type="component" value="Unassembled WGS sequence"/>
</dbReference>
<evidence type="ECO:0000313" key="2">
    <source>
        <dbReference type="Proteomes" id="UP000314294"/>
    </source>
</evidence>
<protein>
    <submittedName>
        <fullName evidence="1">Uncharacterized protein</fullName>
    </submittedName>
</protein>
<comment type="caution">
    <text evidence="1">The sequence shown here is derived from an EMBL/GenBank/DDBJ whole genome shotgun (WGS) entry which is preliminary data.</text>
</comment>
<dbReference type="EMBL" id="SRLO01002266">
    <property type="protein sequence ID" value="TNN33361.1"/>
    <property type="molecule type" value="Genomic_DNA"/>
</dbReference>
<dbReference type="AlphaFoldDB" id="A0A4Z2EXR4"/>
<gene>
    <name evidence="1" type="ORF">EYF80_056479</name>
</gene>
<evidence type="ECO:0000313" key="1">
    <source>
        <dbReference type="EMBL" id="TNN33361.1"/>
    </source>
</evidence>
<organism evidence="1 2">
    <name type="scientific">Liparis tanakae</name>
    <name type="common">Tanaka's snailfish</name>
    <dbReference type="NCBI Taxonomy" id="230148"/>
    <lineage>
        <taxon>Eukaryota</taxon>
        <taxon>Metazoa</taxon>
        <taxon>Chordata</taxon>
        <taxon>Craniata</taxon>
        <taxon>Vertebrata</taxon>
        <taxon>Euteleostomi</taxon>
        <taxon>Actinopterygii</taxon>
        <taxon>Neopterygii</taxon>
        <taxon>Teleostei</taxon>
        <taxon>Neoteleostei</taxon>
        <taxon>Acanthomorphata</taxon>
        <taxon>Eupercaria</taxon>
        <taxon>Perciformes</taxon>
        <taxon>Cottioidei</taxon>
        <taxon>Cottales</taxon>
        <taxon>Liparidae</taxon>
        <taxon>Liparis</taxon>
    </lineage>
</organism>